<evidence type="ECO:0000259" key="9">
    <source>
        <dbReference type="Pfam" id="PF06826"/>
    </source>
</evidence>
<evidence type="ECO:0000256" key="7">
    <source>
        <dbReference type="ARBA" id="ARBA00023136"/>
    </source>
</evidence>
<accession>A0A936YRM9</accession>
<comment type="caution">
    <text evidence="10">The sequence shown here is derived from an EMBL/GenBank/DDBJ whole genome shotgun (WGS) entry which is preliminary data.</text>
</comment>
<feature type="transmembrane region" description="Helical" evidence="8">
    <location>
        <begin position="506"/>
        <end position="526"/>
    </location>
</feature>
<protein>
    <submittedName>
        <fullName evidence="10">Aspartate-alanine antiporter</fullName>
    </submittedName>
</protein>
<keyword evidence="6 8" id="KW-1133">Transmembrane helix</keyword>
<feature type="transmembrane region" description="Helical" evidence="8">
    <location>
        <begin position="538"/>
        <end position="560"/>
    </location>
</feature>
<comment type="similarity">
    <text evidence="2">Belongs to the AAE transporter (TC 2.A.81) family.</text>
</comment>
<name>A0A936YRM9_9HYPH</name>
<keyword evidence="3" id="KW-0813">Transport</keyword>
<keyword evidence="11" id="KW-1185">Reference proteome</keyword>
<feature type="transmembrane region" description="Helical" evidence="8">
    <location>
        <begin position="12"/>
        <end position="28"/>
    </location>
</feature>
<keyword evidence="4" id="KW-1003">Cell membrane</keyword>
<feature type="transmembrane region" description="Helical" evidence="8">
    <location>
        <begin position="35"/>
        <end position="55"/>
    </location>
</feature>
<proteinExistence type="inferred from homology"/>
<dbReference type="Pfam" id="PF06826">
    <property type="entry name" value="Asp-Al_Ex"/>
    <property type="match status" value="2"/>
</dbReference>
<feature type="transmembrane region" description="Helical" evidence="8">
    <location>
        <begin position="161"/>
        <end position="182"/>
    </location>
</feature>
<organism evidence="10 11">
    <name type="scientific">Rhizobium setariae</name>
    <dbReference type="NCBI Taxonomy" id="2801340"/>
    <lineage>
        <taxon>Bacteria</taxon>
        <taxon>Pseudomonadati</taxon>
        <taxon>Pseudomonadota</taxon>
        <taxon>Alphaproteobacteria</taxon>
        <taxon>Hyphomicrobiales</taxon>
        <taxon>Rhizobiaceae</taxon>
        <taxon>Rhizobium/Agrobacterium group</taxon>
        <taxon>Rhizobium</taxon>
    </lineage>
</organism>
<feature type="transmembrane region" description="Helical" evidence="8">
    <location>
        <begin position="474"/>
        <end position="497"/>
    </location>
</feature>
<feature type="transmembrane region" description="Helical" evidence="8">
    <location>
        <begin position="90"/>
        <end position="109"/>
    </location>
</feature>
<keyword evidence="7 8" id="KW-0472">Membrane</keyword>
<evidence type="ECO:0000256" key="1">
    <source>
        <dbReference type="ARBA" id="ARBA00004651"/>
    </source>
</evidence>
<dbReference type="PANTHER" id="PTHR30445">
    <property type="entry name" value="K(+)_H(+) ANTIPORTER SUBUNIT KHTT"/>
    <property type="match status" value="1"/>
</dbReference>
<evidence type="ECO:0000256" key="6">
    <source>
        <dbReference type="ARBA" id="ARBA00022989"/>
    </source>
</evidence>
<evidence type="ECO:0000256" key="2">
    <source>
        <dbReference type="ARBA" id="ARBA00009854"/>
    </source>
</evidence>
<evidence type="ECO:0000256" key="4">
    <source>
        <dbReference type="ARBA" id="ARBA00022475"/>
    </source>
</evidence>
<feature type="domain" description="YidE/YbjL duplication" evidence="9">
    <location>
        <begin position="388"/>
        <end position="557"/>
    </location>
</feature>
<dbReference type="SUPFAM" id="SSF116726">
    <property type="entry name" value="TrkA C-terminal domain-like"/>
    <property type="match status" value="1"/>
</dbReference>
<dbReference type="InterPro" id="IPR006512">
    <property type="entry name" value="YidE_YbjL"/>
</dbReference>
<feature type="transmembrane region" description="Helical" evidence="8">
    <location>
        <begin position="61"/>
        <end position="78"/>
    </location>
</feature>
<dbReference type="PANTHER" id="PTHR30445:SF9">
    <property type="match status" value="1"/>
</dbReference>
<evidence type="ECO:0000256" key="8">
    <source>
        <dbReference type="SAM" id="Phobius"/>
    </source>
</evidence>
<gene>
    <name evidence="10" type="ORF">JJB09_13020</name>
</gene>
<dbReference type="NCBIfam" id="TIGR01625">
    <property type="entry name" value="YidE_YbjL_dupl"/>
    <property type="match status" value="1"/>
</dbReference>
<feature type="transmembrane region" description="Helical" evidence="8">
    <location>
        <begin position="410"/>
        <end position="428"/>
    </location>
</feature>
<feature type="domain" description="YidE/YbjL duplication" evidence="9">
    <location>
        <begin position="16"/>
        <end position="181"/>
    </location>
</feature>
<dbReference type="Proteomes" id="UP000633219">
    <property type="component" value="Unassembled WGS sequence"/>
</dbReference>
<dbReference type="InterPro" id="IPR036721">
    <property type="entry name" value="RCK_C_sf"/>
</dbReference>
<feature type="transmembrane region" description="Helical" evidence="8">
    <location>
        <begin position="385"/>
        <end position="404"/>
    </location>
</feature>
<evidence type="ECO:0000256" key="3">
    <source>
        <dbReference type="ARBA" id="ARBA00022448"/>
    </source>
</evidence>
<evidence type="ECO:0000313" key="11">
    <source>
        <dbReference type="Proteomes" id="UP000633219"/>
    </source>
</evidence>
<dbReference type="GO" id="GO:0006813">
    <property type="term" value="P:potassium ion transport"/>
    <property type="evidence" value="ECO:0007669"/>
    <property type="project" value="InterPro"/>
</dbReference>
<dbReference type="EMBL" id="JAEQNC010000006">
    <property type="protein sequence ID" value="MBL0372949.1"/>
    <property type="molecule type" value="Genomic_DNA"/>
</dbReference>
<sequence>MLTVVVDILRSHPEIALFLTLALGYLIGKVRLGGHALGLVTGALFAGLLMGQLAIEVSNELKIIFLLLFLFANGYGAGPQFFRALRQDGFGPLVLTLVVCFSGLLMVWLTSRLMGLSTGYTAGLLSGALTQSSAMGTASEAIMALPLPEQERLALVNQIPIADAVCYLFGFWGEVIFVAAVLPKLLGIDLEKEAKALDAKLGIKEETSVRSAYSVQAARGVLIETDRFRTVADLEAEAAAAGQRLTVLRVRHGDHIIDATPSTALKIGDVVALAGRRSWIVDFTSKIGREEDDAVLLDIPFDSANIIITNAAIEKETLGEIAATRDYTRGIFITRLRRGEQDIPISLKTRLQQGDGISLVGNSASLAKAADDLGYWERPSILTNMFTLGVGIVVGCLIGLPALYIGGVKLALSTSVGTLLAGLFLGWLHSKRPWMVGNIPEPTRLFLINFGLAGFVAITGLHAGPGFIAGLKDVGIPLFIAGIFCTCVPPTIGMLFGKYILRMNPVLLLGAVSGAQTMTAAMVAVQERAKSQAPVIGFTVPYALGNIILTTFGSIIVLLVS</sequence>
<dbReference type="InterPro" id="IPR050144">
    <property type="entry name" value="AAE_transporter"/>
</dbReference>
<comment type="subcellular location">
    <subcellularLocation>
        <location evidence="1">Cell membrane</location>
        <topology evidence="1">Multi-pass membrane protein</topology>
    </subcellularLocation>
</comment>
<dbReference type="RefSeq" id="WP_201658540.1">
    <property type="nucleotide sequence ID" value="NZ_JAEQNC010000006.1"/>
</dbReference>
<keyword evidence="5 8" id="KW-0812">Transmembrane</keyword>
<evidence type="ECO:0000313" key="10">
    <source>
        <dbReference type="EMBL" id="MBL0372949.1"/>
    </source>
</evidence>
<dbReference type="AlphaFoldDB" id="A0A936YRM9"/>
<dbReference type="GO" id="GO:0005886">
    <property type="term" value="C:plasma membrane"/>
    <property type="evidence" value="ECO:0007669"/>
    <property type="project" value="UniProtKB-SubCell"/>
</dbReference>
<feature type="transmembrane region" description="Helical" evidence="8">
    <location>
        <begin position="448"/>
        <end position="468"/>
    </location>
</feature>
<evidence type="ECO:0000256" key="5">
    <source>
        <dbReference type="ARBA" id="ARBA00022692"/>
    </source>
</evidence>
<reference evidence="10" key="1">
    <citation type="submission" date="2021-01" db="EMBL/GenBank/DDBJ databases">
        <title>Rhizobium sp. strain KVB221 16S ribosomal RNA gene Genome sequencing and assembly.</title>
        <authorList>
            <person name="Kang M."/>
        </authorList>
    </citation>
    <scope>NUCLEOTIDE SEQUENCE</scope>
    <source>
        <strain evidence="10">KVB221</strain>
    </source>
</reference>